<proteinExistence type="predicted"/>
<dbReference type="InParanoid" id="A0A1D6N857"/>
<sequence>MQNVVARSARKLPSLMVKPFCNSSRELFK</sequence>
<organism evidence="1">
    <name type="scientific">Zea mays</name>
    <name type="common">Maize</name>
    <dbReference type="NCBI Taxonomy" id="4577"/>
    <lineage>
        <taxon>Eukaryota</taxon>
        <taxon>Viridiplantae</taxon>
        <taxon>Streptophyta</taxon>
        <taxon>Embryophyta</taxon>
        <taxon>Tracheophyta</taxon>
        <taxon>Spermatophyta</taxon>
        <taxon>Magnoliopsida</taxon>
        <taxon>Liliopsida</taxon>
        <taxon>Poales</taxon>
        <taxon>Poaceae</taxon>
        <taxon>PACMAD clade</taxon>
        <taxon>Panicoideae</taxon>
        <taxon>Andropogonodae</taxon>
        <taxon>Andropogoneae</taxon>
        <taxon>Tripsacinae</taxon>
        <taxon>Zea</taxon>
    </lineage>
</organism>
<reference evidence="1" key="1">
    <citation type="submission" date="2015-12" db="EMBL/GenBank/DDBJ databases">
        <title>Update maize B73 reference genome by single molecule sequencing technologies.</title>
        <authorList>
            <consortium name="Maize Genome Sequencing Project"/>
            <person name="Ware D."/>
        </authorList>
    </citation>
    <scope>NUCLEOTIDE SEQUENCE [LARGE SCALE GENOMIC DNA]</scope>
    <source>
        <tissue evidence="1">Seedling</tissue>
    </source>
</reference>
<gene>
    <name evidence="1" type="ORF">ZEAMMB73_Zm00001d043051</name>
</gene>
<accession>A0A1D6N857</accession>
<dbReference type="EMBL" id="CM007649">
    <property type="protein sequence ID" value="ONM36769.1"/>
    <property type="molecule type" value="Genomic_DNA"/>
</dbReference>
<dbReference type="EMBL" id="CM007649">
    <property type="protein sequence ID" value="ONM36768.1"/>
    <property type="molecule type" value="Genomic_DNA"/>
</dbReference>
<evidence type="ECO:0000313" key="1">
    <source>
        <dbReference type="EMBL" id="ONM36769.1"/>
    </source>
</evidence>
<protein>
    <submittedName>
        <fullName evidence="1">Uncharacterized protein</fullName>
    </submittedName>
</protein>
<dbReference type="AlphaFoldDB" id="A0A1D6N857"/>
<name>A0A1D6N857_MAIZE</name>